<dbReference type="Proteomes" id="UP000077266">
    <property type="component" value="Unassembled WGS sequence"/>
</dbReference>
<dbReference type="AlphaFoldDB" id="A0A165LUB4"/>
<dbReference type="Gene3D" id="1.20.1280.50">
    <property type="match status" value="1"/>
</dbReference>
<evidence type="ECO:0000259" key="1">
    <source>
        <dbReference type="PROSITE" id="PS50181"/>
    </source>
</evidence>
<dbReference type="InterPro" id="IPR036047">
    <property type="entry name" value="F-box-like_dom_sf"/>
</dbReference>
<dbReference type="PROSITE" id="PS50181">
    <property type="entry name" value="FBOX"/>
    <property type="match status" value="1"/>
</dbReference>
<dbReference type="SMART" id="SM00256">
    <property type="entry name" value="FBOX"/>
    <property type="match status" value="1"/>
</dbReference>
<dbReference type="SUPFAM" id="SSF81383">
    <property type="entry name" value="F-box domain"/>
    <property type="match status" value="1"/>
</dbReference>
<name>A0A165LUB4_EXIGL</name>
<dbReference type="InParanoid" id="A0A165LUB4"/>
<dbReference type="Pfam" id="PF12937">
    <property type="entry name" value="F-box-like"/>
    <property type="match status" value="1"/>
</dbReference>
<accession>A0A165LUB4</accession>
<sequence length="493" mass="55253">MTVPMLSTRTQSLYHANSCDTDSDASSSTINDVLPCEVLANIFDFLSFDDLLLASKVCSFWRDTAISNPRLWAQLFDAPLSALPELIRRAQAVPVSLNVIRITPTNFPRICHCVAQHLALLGHLGLYFDHAVEFEAEDMNSDYSTWDWNMLWNALHRPAPQLTSFSLTSENGEFVTFLPSSRDCTPFSDGAPRLQRLTLDGFEMEASTPAFEHVEQFTGNAYALAPFQPLEAYFPSLTELTLYDIGAMPIPPLSSSLNLRALILHFRQDADSMDDWRDVITWLRDSGVQHIPYLEIFHEDIEVQRFVLQSVYRTPRRLSIEDVFDDEFSLALDCDAGFVRVVPTISAKQAKAHLLAAATFCKRISTLFCSATPAALKILPLLDSGTLSDIEVLELELDISQDTDEVYPRSFLENMLPMRGVKTLVLSAAVTTLCDIPESPTPKSVTQFQAANVLEFATRITPNVEGVQVLDVPLAHAELLHARFRHFHYQPPL</sequence>
<reference evidence="2 3" key="1">
    <citation type="journal article" date="2016" name="Mol. Biol. Evol.">
        <title>Comparative Genomics of Early-Diverging Mushroom-Forming Fungi Provides Insights into the Origins of Lignocellulose Decay Capabilities.</title>
        <authorList>
            <person name="Nagy L.G."/>
            <person name="Riley R."/>
            <person name="Tritt A."/>
            <person name="Adam C."/>
            <person name="Daum C."/>
            <person name="Floudas D."/>
            <person name="Sun H."/>
            <person name="Yadav J.S."/>
            <person name="Pangilinan J."/>
            <person name="Larsson K.H."/>
            <person name="Matsuura K."/>
            <person name="Barry K."/>
            <person name="Labutti K."/>
            <person name="Kuo R."/>
            <person name="Ohm R.A."/>
            <person name="Bhattacharya S.S."/>
            <person name="Shirouzu T."/>
            <person name="Yoshinaga Y."/>
            <person name="Martin F.M."/>
            <person name="Grigoriev I.V."/>
            <person name="Hibbett D.S."/>
        </authorList>
    </citation>
    <scope>NUCLEOTIDE SEQUENCE [LARGE SCALE GENOMIC DNA]</scope>
    <source>
        <strain evidence="2 3">HHB12029</strain>
    </source>
</reference>
<organism evidence="2 3">
    <name type="scientific">Exidia glandulosa HHB12029</name>
    <dbReference type="NCBI Taxonomy" id="1314781"/>
    <lineage>
        <taxon>Eukaryota</taxon>
        <taxon>Fungi</taxon>
        <taxon>Dikarya</taxon>
        <taxon>Basidiomycota</taxon>
        <taxon>Agaricomycotina</taxon>
        <taxon>Agaricomycetes</taxon>
        <taxon>Auriculariales</taxon>
        <taxon>Exidiaceae</taxon>
        <taxon>Exidia</taxon>
    </lineage>
</organism>
<evidence type="ECO:0000313" key="2">
    <source>
        <dbReference type="EMBL" id="KZV98332.1"/>
    </source>
</evidence>
<evidence type="ECO:0000313" key="3">
    <source>
        <dbReference type="Proteomes" id="UP000077266"/>
    </source>
</evidence>
<dbReference type="OrthoDB" id="3181259at2759"/>
<dbReference type="EMBL" id="KV425920">
    <property type="protein sequence ID" value="KZV98332.1"/>
    <property type="molecule type" value="Genomic_DNA"/>
</dbReference>
<proteinExistence type="predicted"/>
<keyword evidence="3" id="KW-1185">Reference proteome</keyword>
<feature type="domain" description="F-box" evidence="1">
    <location>
        <begin position="28"/>
        <end position="75"/>
    </location>
</feature>
<dbReference type="InterPro" id="IPR001810">
    <property type="entry name" value="F-box_dom"/>
</dbReference>
<gene>
    <name evidence="2" type="ORF">EXIGLDRAFT_701405</name>
</gene>
<protein>
    <recommendedName>
        <fullName evidence="1">F-box domain-containing protein</fullName>
    </recommendedName>
</protein>